<feature type="transmembrane region" description="Helical" evidence="1">
    <location>
        <begin position="200"/>
        <end position="218"/>
    </location>
</feature>
<feature type="transmembrane region" description="Helical" evidence="1">
    <location>
        <begin position="362"/>
        <end position="379"/>
    </location>
</feature>
<keyword evidence="1" id="KW-0812">Transmembrane</keyword>
<feature type="transmembrane region" description="Helical" evidence="1">
    <location>
        <begin position="423"/>
        <end position="442"/>
    </location>
</feature>
<organism evidence="3 4">
    <name type="scientific">Siminovitchia acidinfaciens</name>
    <dbReference type="NCBI Taxonomy" id="2321395"/>
    <lineage>
        <taxon>Bacteria</taxon>
        <taxon>Bacillati</taxon>
        <taxon>Bacillota</taxon>
        <taxon>Bacilli</taxon>
        <taxon>Bacillales</taxon>
        <taxon>Bacillaceae</taxon>
        <taxon>Siminovitchia</taxon>
    </lineage>
</organism>
<feature type="transmembrane region" description="Helical" evidence="1">
    <location>
        <begin position="119"/>
        <end position="142"/>
    </location>
</feature>
<dbReference type="EMBL" id="QYTV02000003">
    <property type="protein sequence ID" value="RST75255.1"/>
    <property type="molecule type" value="Genomic_DNA"/>
</dbReference>
<dbReference type="Proteomes" id="UP000287156">
    <property type="component" value="Unassembled WGS sequence"/>
</dbReference>
<feature type="transmembrane region" description="Helical" evidence="1">
    <location>
        <begin position="520"/>
        <end position="537"/>
    </location>
</feature>
<comment type="caution">
    <text evidence="3">The sequence shown here is derived from an EMBL/GenBank/DDBJ whole genome shotgun (WGS) entry which is preliminary data.</text>
</comment>
<dbReference type="AlphaFoldDB" id="A0A429Y1Z6"/>
<feature type="transmembrane region" description="Helical" evidence="1">
    <location>
        <begin position="385"/>
        <end position="402"/>
    </location>
</feature>
<feature type="transmembrane region" description="Helical" evidence="1">
    <location>
        <begin position="61"/>
        <end position="82"/>
    </location>
</feature>
<dbReference type="PANTHER" id="PTHR43849:SF2">
    <property type="entry name" value="BLL3936 PROTEIN"/>
    <property type="match status" value="1"/>
</dbReference>
<feature type="transmembrane region" description="Helical" evidence="1">
    <location>
        <begin position="462"/>
        <end position="480"/>
    </location>
</feature>
<dbReference type="OrthoDB" id="9759894at2"/>
<keyword evidence="4" id="KW-1185">Reference proteome</keyword>
<evidence type="ECO:0000256" key="1">
    <source>
        <dbReference type="SAM" id="Phobius"/>
    </source>
</evidence>
<sequence length="653" mass="70272">MLLADKHVHETLSEEEQQKILEKYDPESATRKVKGPFGWIIFFGLLAFSIFQLYASITQSIPRQILLSIHLGFALSLIFLLFPARRMTRKKDTVAWYDIILAILSVGVGVYWPLMIESIVNRVGMLTTIDLAVGTLAVLLTLEATRRAVGLPITIIAALFMAYAYFGQSMPGFLAHRGLNFESLINTMFFTSQGILGTPLYVSATFIFLFLLFGAFLVKTGVGQYFNDLALSIAGRRIGGPAKVAIFSSALQGTISGSSVANVVTSGSFTIPMMKKLGYRKEFAGAVEAAASTGGQIMPPVMGAAAFLMVEFIGITYWEIAKAAAIPAILYFSGIWIMTHFEAKRVGLKGLAKEEMPDRKEVLGKIYLLIPILLIIVLLMTGVSVMRAALLSIIGTIVVSAIRKSTRIGFKDMVEALVDGARTALAVAAATASAGIIVGVVTKTGLGLKLANGLVGLANEQLLLTLFFTMLTAIVLGMGSPTTANYVITSTIAAPAIILLGVPALSAHLFVFYFGIVADITPPVALAAFAASGVSGGEPIRTGVNASKLAIAAFIIPYMFVLSPELLMIDTTIPYLIWMVFTAFTGMIGIGAGIIGFWYRRLYWFERIIAIVAGLMLMYPEGMSDIIGLVLFVGMLATQMMTKNKGKYKLAES</sequence>
<dbReference type="InterPro" id="IPR011853">
    <property type="entry name" value="TRAP_DctM-Dct_fused"/>
</dbReference>
<keyword evidence="1" id="KW-1133">Transmembrane helix</keyword>
<dbReference type="InterPro" id="IPR010656">
    <property type="entry name" value="DctM"/>
</dbReference>
<evidence type="ECO:0000259" key="2">
    <source>
        <dbReference type="Pfam" id="PF06808"/>
    </source>
</evidence>
<protein>
    <submittedName>
        <fullName evidence="3">TRAP transporter permease</fullName>
    </submittedName>
</protein>
<evidence type="ECO:0000313" key="4">
    <source>
        <dbReference type="Proteomes" id="UP000287156"/>
    </source>
</evidence>
<name>A0A429Y1Z6_9BACI</name>
<dbReference type="NCBIfam" id="TIGR02123">
    <property type="entry name" value="TRAP_fused"/>
    <property type="match status" value="1"/>
</dbReference>
<feature type="transmembrane region" description="Helical" evidence="1">
    <location>
        <begin position="37"/>
        <end position="55"/>
    </location>
</feature>
<feature type="transmembrane region" description="Helical" evidence="1">
    <location>
        <begin position="492"/>
        <end position="514"/>
    </location>
</feature>
<accession>A0A429Y1Z6</accession>
<dbReference type="RefSeq" id="WP_126049578.1">
    <property type="nucleotide sequence ID" value="NZ_QYTV02000003.1"/>
</dbReference>
<proteinExistence type="predicted"/>
<feature type="transmembrane region" description="Helical" evidence="1">
    <location>
        <begin position="575"/>
        <end position="595"/>
    </location>
</feature>
<feature type="transmembrane region" description="Helical" evidence="1">
    <location>
        <begin position="549"/>
        <end position="569"/>
    </location>
</feature>
<evidence type="ECO:0000313" key="3">
    <source>
        <dbReference type="EMBL" id="RST75255.1"/>
    </source>
</evidence>
<reference evidence="3" key="1">
    <citation type="submission" date="2018-12" db="EMBL/GenBank/DDBJ databases">
        <authorList>
            <person name="Sun L."/>
            <person name="Chen Z."/>
        </authorList>
    </citation>
    <scope>NUCLEOTIDE SEQUENCE [LARGE SCALE GENOMIC DNA]</scope>
    <source>
        <strain evidence="3">3-2-2</strain>
    </source>
</reference>
<feature type="transmembrane region" description="Helical" evidence="1">
    <location>
        <begin position="324"/>
        <end position="341"/>
    </location>
</feature>
<feature type="transmembrane region" description="Helical" evidence="1">
    <location>
        <begin position="149"/>
        <end position="166"/>
    </location>
</feature>
<feature type="transmembrane region" description="Helical" evidence="1">
    <location>
        <begin position="94"/>
        <end position="113"/>
    </location>
</feature>
<keyword evidence="1" id="KW-0472">Membrane</keyword>
<dbReference type="Pfam" id="PF06808">
    <property type="entry name" value="DctM"/>
    <property type="match status" value="1"/>
</dbReference>
<feature type="domain" description="TRAP C4-dicarboxylate transport system permease DctM subunit" evidence="2">
    <location>
        <begin position="136"/>
        <end position="570"/>
    </location>
</feature>
<gene>
    <name evidence="3" type="ORF">D4T97_008345</name>
</gene>
<dbReference type="PANTHER" id="PTHR43849">
    <property type="entry name" value="BLL3936 PROTEIN"/>
    <property type="match status" value="1"/>
</dbReference>